<dbReference type="PANTHER" id="PTHR21666:SF294">
    <property type="entry name" value="PEPTIDASE M23"/>
    <property type="match status" value="1"/>
</dbReference>
<evidence type="ECO:0000313" key="4">
    <source>
        <dbReference type="EMBL" id="WAR44873.1"/>
    </source>
</evidence>
<dbReference type="Proteomes" id="UP001162780">
    <property type="component" value="Chromosome"/>
</dbReference>
<organism evidence="4 5">
    <name type="scientific">Methylomonas rapida</name>
    <dbReference type="NCBI Taxonomy" id="2963939"/>
    <lineage>
        <taxon>Bacteria</taxon>
        <taxon>Pseudomonadati</taxon>
        <taxon>Pseudomonadota</taxon>
        <taxon>Gammaproteobacteria</taxon>
        <taxon>Methylococcales</taxon>
        <taxon>Methylococcaceae</taxon>
        <taxon>Methylomonas</taxon>
    </lineage>
</organism>
<evidence type="ECO:0000313" key="5">
    <source>
        <dbReference type="Proteomes" id="UP001162780"/>
    </source>
</evidence>
<feature type="domain" description="M23ase beta-sheet core" evidence="2">
    <location>
        <begin position="177"/>
        <end position="276"/>
    </location>
</feature>
<dbReference type="InterPro" id="IPR050570">
    <property type="entry name" value="Cell_wall_metabolism_enzyme"/>
</dbReference>
<dbReference type="InterPro" id="IPR011055">
    <property type="entry name" value="Dup_hybrid_motif"/>
</dbReference>
<evidence type="ECO:0000259" key="3">
    <source>
        <dbReference type="Pfam" id="PF13511"/>
    </source>
</evidence>
<name>A0ABY7GJV1_9GAMM</name>
<protein>
    <submittedName>
        <fullName evidence="4">M23 family metallopeptidase</fullName>
    </submittedName>
</protein>
<feature type="signal peptide" evidence="1">
    <location>
        <begin position="1"/>
        <end position="20"/>
    </location>
</feature>
<accession>A0ABY7GJV1</accession>
<feature type="chain" id="PRO_5046919629" evidence="1">
    <location>
        <begin position="21"/>
        <end position="309"/>
    </location>
</feature>
<sequence length="309" mass="34235">MRGQHLLVLVLLLLSTSAAAKKLYKYQDERGLWHFTDKPPVTDRAVEVRQLKPAAKQWVRLEKSGDDSQPDFYAINQYPGPVEIEVDWEAHDNVIAMPELPRRFVVPPGETSALFSVAGVGQATSWSFTLQYRYVIGQPLPDYAGAVPYLPPLASGGRFQVTQAFGGEFSHQDEQNRYAVDIMMPVGTPVHAARAGLVLEVEDDHFKSGTQQAYANKANSIRILHDDGSMAVYAHLELEKAQVRPGLQVEAGELIGYSGNTGFTTGPHLHFAVQVNRGMQLVSVPFEFTHADGHTLPPRFGEWLEGFKP</sequence>
<dbReference type="SUPFAM" id="SSF51261">
    <property type="entry name" value="Duplicated hybrid motif"/>
    <property type="match status" value="1"/>
</dbReference>
<feature type="domain" description="DUF4124" evidence="3">
    <location>
        <begin position="11"/>
        <end position="55"/>
    </location>
</feature>
<keyword evidence="5" id="KW-1185">Reference proteome</keyword>
<evidence type="ECO:0000259" key="2">
    <source>
        <dbReference type="Pfam" id="PF01551"/>
    </source>
</evidence>
<dbReference type="PANTHER" id="PTHR21666">
    <property type="entry name" value="PEPTIDASE-RELATED"/>
    <property type="match status" value="1"/>
</dbReference>
<dbReference type="CDD" id="cd12797">
    <property type="entry name" value="M23_peptidase"/>
    <property type="match status" value="1"/>
</dbReference>
<dbReference type="EMBL" id="CP113517">
    <property type="protein sequence ID" value="WAR44873.1"/>
    <property type="molecule type" value="Genomic_DNA"/>
</dbReference>
<dbReference type="InterPro" id="IPR025392">
    <property type="entry name" value="DUF4124"/>
</dbReference>
<keyword evidence="1" id="KW-0732">Signal</keyword>
<proteinExistence type="predicted"/>
<evidence type="ECO:0000256" key="1">
    <source>
        <dbReference type="SAM" id="SignalP"/>
    </source>
</evidence>
<gene>
    <name evidence="4" type="ORF">NM686_021445</name>
</gene>
<dbReference type="RefSeq" id="WP_255189841.1">
    <property type="nucleotide sequence ID" value="NZ_CP113517.1"/>
</dbReference>
<reference evidence="4" key="1">
    <citation type="submission" date="2022-11" db="EMBL/GenBank/DDBJ databases">
        <title>Methylomonas rapida sp. nov., Carotenoid-Producing Obligate Methanotrophs with High Growth Characteristics and Biotechnological Potential.</title>
        <authorList>
            <person name="Tikhonova E.N."/>
            <person name="Suleimanov R.Z."/>
            <person name="Miroshnikov K."/>
            <person name="Oshkin I.Y."/>
            <person name="Belova S.E."/>
            <person name="Danilova O.V."/>
            <person name="Ashikhmin A."/>
            <person name="Konopkin A."/>
            <person name="But S.Y."/>
            <person name="Khmelenina V.N."/>
            <person name="Kuznetsov N."/>
            <person name="Pimenov N.V."/>
            <person name="Dedysh S.N."/>
        </authorList>
    </citation>
    <scope>NUCLEOTIDE SEQUENCE</scope>
    <source>
        <strain evidence="4">MP1</strain>
    </source>
</reference>
<dbReference type="InterPro" id="IPR016047">
    <property type="entry name" value="M23ase_b-sheet_dom"/>
</dbReference>
<dbReference type="Pfam" id="PF01551">
    <property type="entry name" value="Peptidase_M23"/>
    <property type="match status" value="1"/>
</dbReference>
<dbReference type="Pfam" id="PF13511">
    <property type="entry name" value="DUF4124"/>
    <property type="match status" value="1"/>
</dbReference>
<dbReference type="Gene3D" id="2.70.70.10">
    <property type="entry name" value="Glucose Permease (Domain IIA)"/>
    <property type="match status" value="1"/>
</dbReference>